<keyword evidence="6" id="KW-0539">Nucleus</keyword>
<keyword evidence="5 7" id="KW-0440">LIM domain</keyword>
<protein>
    <recommendedName>
        <fullName evidence="8">LIM zinc-binding domain-containing protein</fullName>
    </recommendedName>
</protein>
<feature type="domain" description="LIM zinc-binding" evidence="8">
    <location>
        <begin position="289"/>
        <end position="349"/>
    </location>
</feature>
<evidence type="ECO:0000256" key="1">
    <source>
        <dbReference type="ARBA" id="ARBA00004123"/>
    </source>
</evidence>
<dbReference type="Gene3D" id="2.10.110.10">
    <property type="entry name" value="Cysteine Rich Protein"/>
    <property type="match status" value="4"/>
</dbReference>
<evidence type="ECO:0000256" key="4">
    <source>
        <dbReference type="ARBA" id="ARBA00022833"/>
    </source>
</evidence>
<comment type="caution">
    <text evidence="9">The sequence shown here is derived from an EMBL/GenBank/DDBJ whole genome shotgun (WGS) entry which is preliminary data.</text>
</comment>
<gene>
    <name evidence="9" type="ORF">KUTeg_023492</name>
</gene>
<evidence type="ECO:0000256" key="3">
    <source>
        <dbReference type="ARBA" id="ARBA00022737"/>
    </source>
</evidence>
<name>A0ABQ9E6D7_TEGGR</name>
<feature type="domain" description="LIM zinc-binding" evidence="8">
    <location>
        <begin position="130"/>
        <end position="190"/>
    </location>
</feature>
<keyword evidence="10" id="KW-1185">Reference proteome</keyword>
<evidence type="ECO:0000313" key="9">
    <source>
        <dbReference type="EMBL" id="KAJ8299432.1"/>
    </source>
</evidence>
<evidence type="ECO:0000256" key="6">
    <source>
        <dbReference type="ARBA" id="ARBA00023242"/>
    </source>
</evidence>
<evidence type="ECO:0000256" key="5">
    <source>
        <dbReference type="ARBA" id="ARBA00023038"/>
    </source>
</evidence>
<dbReference type="PANTHER" id="PTHR24215">
    <property type="entry name" value="RHO-GTPASE-ACTIVATING PROTEIN LRG1"/>
    <property type="match status" value="1"/>
</dbReference>
<comment type="subcellular location">
    <subcellularLocation>
        <location evidence="1">Nucleus</location>
    </subcellularLocation>
</comment>
<evidence type="ECO:0000256" key="2">
    <source>
        <dbReference type="ARBA" id="ARBA00022723"/>
    </source>
</evidence>
<dbReference type="SUPFAM" id="SSF57716">
    <property type="entry name" value="Glucocorticoid receptor-like (DNA-binding domain)"/>
    <property type="match status" value="7"/>
</dbReference>
<keyword evidence="3" id="KW-0677">Repeat</keyword>
<evidence type="ECO:0000259" key="8">
    <source>
        <dbReference type="PROSITE" id="PS50023"/>
    </source>
</evidence>
<feature type="domain" description="LIM zinc-binding" evidence="8">
    <location>
        <begin position="14"/>
        <end position="74"/>
    </location>
</feature>
<dbReference type="CDD" id="cd09326">
    <property type="entry name" value="LIM_CRP_like"/>
    <property type="match status" value="3"/>
</dbReference>
<keyword evidence="2 7" id="KW-0479">Metal-binding</keyword>
<accession>A0ABQ9E6D7</accession>
<dbReference type="PROSITE" id="PS50023">
    <property type="entry name" value="LIM_DOMAIN_2"/>
    <property type="match status" value="3"/>
</dbReference>
<evidence type="ECO:0000256" key="7">
    <source>
        <dbReference type="PROSITE-ProRule" id="PRU00125"/>
    </source>
</evidence>
<dbReference type="SMART" id="SM00132">
    <property type="entry name" value="LIM"/>
    <property type="match status" value="3"/>
</dbReference>
<reference evidence="9 10" key="1">
    <citation type="submission" date="2022-12" db="EMBL/GenBank/DDBJ databases">
        <title>Chromosome-level genome of Tegillarca granosa.</title>
        <authorList>
            <person name="Kim J."/>
        </authorList>
    </citation>
    <scope>NUCLEOTIDE SEQUENCE [LARGE SCALE GENOMIC DNA]</scope>
    <source>
        <strain evidence="9">Teg-2019</strain>
        <tissue evidence="9">Adductor muscle</tissue>
    </source>
</reference>
<dbReference type="PROSITE" id="PS00478">
    <property type="entry name" value="LIM_DOMAIN_1"/>
    <property type="match status" value="3"/>
</dbReference>
<dbReference type="Proteomes" id="UP001217089">
    <property type="component" value="Unassembled WGS sequence"/>
</dbReference>
<dbReference type="Pfam" id="PF00412">
    <property type="entry name" value="LIM"/>
    <property type="match status" value="3"/>
</dbReference>
<dbReference type="InterPro" id="IPR001781">
    <property type="entry name" value="Znf_LIM"/>
</dbReference>
<sequence>MCLKEDLKAVTMSDNCPRCGKQVYFAEKIRVFGTSWHKLCLKCANCNKLLDSSNAQEHEGEAFCKSCYGKLFGPKGYGFSGGAAGLSMDAGKYGDSKQYDLSIFSNISHLAKAQVPPSGGEGQSKWGGADGCPRCGKPVYFAEECRALGAKFHKMCLACVKCNKLLDSTTCNDHDGEIFCKNCYSKSFGPKGYGFAGGASGLSMDTGNCNKMLDSTTCTDHGDEIYCKACYGKLYGPKGYGFAGGASGLSMDTGNPNEVTRENVSEYSKAQAAPSLMENGNASKFGGAEICGRCGKAVYFAEKVVGGGNTYHKSCFKCTSCGKNLDSTTLTQAEGEIFCKACYGKHFGPKGFGFGQALQHTN</sequence>
<keyword evidence="4 7" id="KW-0862">Zinc</keyword>
<organism evidence="9 10">
    <name type="scientific">Tegillarca granosa</name>
    <name type="common">Malaysian cockle</name>
    <name type="synonym">Anadara granosa</name>
    <dbReference type="NCBI Taxonomy" id="220873"/>
    <lineage>
        <taxon>Eukaryota</taxon>
        <taxon>Metazoa</taxon>
        <taxon>Spiralia</taxon>
        <taxon>Lophotrochozoa</taxon>
        <taxon>Mollusca</taxon>
        <taxon>Bivalvia</taxon>
        <taxon>Autobranchia</taxon>
        <taxon>Pteriomorphia</taxon>
        <taxon>Arcoida</taxon>
        <taxon>Arcoidea</taxon>
        <taxon>Arcidae</taxon>
        <taxon>Tegillarca</taxon>
    </lineage>
</organism>
<dbReference type="PANTHER" id="PTHR24215:SF35">
    <property type="entry name" value="MUSCLE LIM PROTEIN MLP84B"/>
    <property type="match status" value="1"/>
</dbReference>
<evidence type="ECO:0000313" key="10">
    <source>
        <dbReference type="Proteomes" id="UP001217089"/>
    </source>
</evidence>
<proteinExistence type="predicted"/>
<dbReference type="EMBL" id="JARBDR010000921">
    <property type="protein sequence ID" value="KAJ8299432.1"/>
    <property type="molecule type" value="Genomic_DNA"/>
</dbReference>